<organism evidence="1">
    <name type="scientific">Oryza punctata</name>
    <name type="common">Red rice</name>
    <dbReference type="NCBI Taxonomy" id="4537"/>
    <lineage>
        <taxon>Eukaryota</taxon>
        <taxon>Viridiplantae</taxon>
        <taxon>Streptophyta</taxon>
        <taxon>Embryophyta</taxon>
        <taxon>Tracheophyta</taxon>
        <taxon>Spermatophyta</taxon>
        <taxon>Magnoliopsida</taxon>
        <taxon>Liliopsida</taxon>
        <taxon>Poales</taxon>
        <taxon>Poaceae</taxon>
        <taxon>BOP clade</taxon>
        <taxon>Oryzoideae</taxon>
        <taxon>Oryzeae</taxon>
        <taxon>Oryzinae</taxon>
        <taxon>Oryza</taxon>
    </lineage>
</organism>
<dbReference type="EnsemblPlants" id="OPUNC03G09700.1">
    <property type="protein sequence ID" value="OPUNC03G09700.1"/>
    <property type="gene ID" value="OPUNC03G09700"/>
</dbReference>
<sequence length="69" mass="7830">MAADQDQESNFEHNSMCILTSAYRQHRAFALSCAKQQQQPASRKPPWTVDRDHEGDRLLLRCAGGLVPF</sequence>
<dbReference type="OMA" id="KPPWTVD"/>
<evidence type="ECO:0000313" key="1">
    <source>
        <dbReference type="EnsemblPlants" id="OPUNC03G09700.1"/>
    </source>
</evidence>
<dbReference type="AlphaFoldDB" id="A0A0E0KB45"/>
<dbReference type="Proteomes" id="UP000026962">
    <property type="component" value="Chromosome 3"/>
</dbReference>
<protein>
    <submittedName>
        <fullName evidence="1">Uncharacterized protein</fullName>
    </submittedName>
</protein>
<accession>A0A0E0KB45</accession>
<dbReference type="Gramene" id="OPUNC03G09700.1">
    <property type="protein sequence ID" value="OPUNC03G09700.1"/>
    <property type="gene ID" value="OPUNC03G09700"/>
</dbReference>
<keyword evidence="2" id="KW-1185">Reference proteome</keyword>
<name>A0A0E0KB45_ORYPU</name>
<evidence type="ECO:0000313" key="2">
    <source>
        <dbReference type="Proteomes" id="UP000026962"/>
    </source>
</evidence>
<reference evidence="1" key="2">
    <citation type="submission" date="2018-05" db="EMBL/GenBank/DDBJ databases">
        <title>OpunRS2 (Oryza punctata Reference Sequence Version 2).</title>
        <authorList>
            <person name="Zhang J."/>
            <person name="Kudrna D."/>
            <person name="Lee S."/>
            <person name="Talag J."/>
            <person name="Welchert J."/>
            <person name="Wing R.A."/>
        </authorList>
    </citation>
    <scope>NUCLEOTIDE SEQUENCE [LARGE SCALE GENOMIC DNA]</scope>
</reference>
<reference evidence="1" key="1">
    <citation type="submission" date="2015-04" db="UniProtKB">
        <authorList>
            <consortium name="EnsemblPlants"/>
        </authorList>
    </citation>
    <scope>IDENTIFICATION</scope>
</reference>
<proteinExistence type="predicted"/>
<dbReference type="HOGENOM" id="CLU_2780265_0_0_1"/>